<dbReference type="AlphaFoldDB" id="A0A0D0IW32"/>
<keyword evidence="4" id="KW-1185">Reference proteome</keyword>
<dbReference type="OrthoDB" id="3242564at2"/>
<keyword evidence="1" id="KW-0812">Transmembrane</keyword>
<dbReference type="EMBL" id="JXSQ01000001">
    <property type="protein sequence ID" value="KIP53783.1"/>
    <property type="molecule type" value="Genomic_DNA"/>
</dbReference>
<reference evidence="3 4" key="1">
    <citation type="submission" date="2015-01" db="EMBL/GenBank/DDBJ databases">
        <title>Draft genome sequence of Leucobacter komagatae strain VKM ST2845.</title>
        <authorList>
            <person name="Karlyshev A.V."/>
            <person name="Kudryashova E.B."/>
        </authorList>
    </citation>
    <scope>NUCLEOTIDE SEQUENCE [LARGE SCALE GENOMIC DNA]</scope>
    <source>
        <strain evidence="3 4">VKM ST2845</strain>
    </source>
</reference>
<keyword evidence="2" id="KW-0732">Signal</keyword>
<protein>
    <submittedName>
        <fullName evidence="3">Uncharacterized protein</fullName>
    </submittedName>
</protein>
<feature type="chain" id="PRO_5002230098" evidence="2">
    <location>
        <begin position="37"/>
        <end position="642"/>
    </location>
</feature>
<accession>A0A0D0IW32</accession>
<evidence type="ECO:0000256" key="2">
    <source>
        <dbReference type="SAM" id="SignalP"/>
    </source>
</evidence>
<name>A0A0D0IW32_9MICO</name>
<feature type="transmembrane region" description="Helical" evidence="1">
    <location>
        <begin position="616"/>
        <end position="635"/>
    </location>
</feature>
<evidence type="ECO:0000256" key="1">
    <source>
        <dbReference type="SAM" id="Phobius"/>
    </source>
</evidence>
<dbReference type="RefSeq" id="WP_042542530.1">
    <property type="nucleotide sequence ID" value="NZ_JXSQ01000001.1"/>
</dbReference>
<keyword evidence="1" id="KW-1133">Transmembrane helix</keyword>
<evidence type="ECO:0000313" key="3">
    <source>
        <dbReference type="EMBL" id="KIP53783.1"/>
    </source>
</evidence>
<sequence length="642" mass="68790">MNDHVRVRRNRTRKPLLAALLAVPLLLPGAVPAAQAASLDGMIAIGGYEMGAFILADGSLAYCLEPGAQAPLSAQLPPGRVSELPGYSVYVDDAWGWSGQVRTSPATGEVMRQLNWVLAEHGNTTDSEKAVAVQIALWELRREPGNAAWIDGKYAHFNRNGGAAFVTAGKRLAAEAKTAAVGPGNVRPDAPLELTQDTEDGAESGAVSYPRGTTELKIAGGRFADGSTQLKLDGSTAGSVRWSATPHEPAWARFNDVTISGTWALAERYWPAELIVHPSSRAVEQRLGSGVKPVVGQNTGALGPVSATFDSRFAPAVTTQVPEELVPRTTGLFRDRVTVSEADGRWPERLDGGEMLPLLAEGTLYGPFVSPQQEAPDPPVDAPVAARASVEITEGPGTYDVETSLAGASSGYYYWLWMIREEGQSEEIRAAEILQPGAVHADRFGVLAERQIVPTELRWQTRLAEHTITPSARTLQDSVRATLVGGEWLQDESGARLQANVRLTFYQLNERPERQALPSPAARELGHVLVPMTEVDRWTEAPPFTIPADERGWVTVQACLIAADQTAEIVGKITEWCDDFGVPDETAQIVEPLAETGGPAPRPEALGTLFPISPEVALGAALLGMGGLSLGIALLRRRARLM</sequence>
<comment type="caution">
    <text evidence="3">The sequence shown here is derived from an EMBL/GenBank/DDBJ whole genome shotgun (WGS) entry which is preliminary data.</text>
</comment>
<organism evidence="3 4">
    <name type="scientific">Leucobacter komagatae</name>
    <dbReference type="NCBI Taxonomy" id="55969"/>
    <lineage>
        <taxon>Bacteria</taxon>
        <taxon>Bacillati</taxon>
        <taxon>Actinomycetota</taxon>
        <taxon>Actinomycetes</taxon>
        <taxon>Micrococcales</taxon>
        <taxon>Microbacteriaceae</taxon>
        <taxon>Leucobacter</taxon>
    </lineage>
</organism>
<feature type="signal peptide" evidence="2">
    <location>
        <begin position="1"/>
        <end position="36"/>
    </location>
</feature>
<gene>
    <name evidence="3" type="ORF">SD72_00890</name>
</gene>
<evidence type="ECO:0000313" key="4">
    <source>
        <dbReference type="Proteomes" id="UP000032120"/>
    </source>
</evidence>
<keyword evidence="1" id="KW-0472">Membrane</keyword>
<proteinExistence type="predicted"/>
<dbReference type="Proteomes" id="UP000032120">
    <property type="component" value="Unassembled WGS sequence"/>
</dbReference>